<dbReference type="PANTHER" id="PTHR30523:SF6">
    <property type="entry name" value="PHOSPHOENOLPYRUVATE CARBOXYLASE"/>
    <property type="match status" value="1"/>
</dbReference>
<dbReference type="GO" id="GO:0006099">
    <property type="term" value="P:tricarboxylic acid cycle"/>
    <property type="evidence" value="ECO:0007669"/>
    <property type="project" value="InterPro"/>
</dbReference>
<evidence type="ECO:0000256" key="1">
    <source>
        <dbReference type="ARBA" id="ARBA00001946"/>
    </source>
</evidence>
<accession>A0A167EWN3</accession>
<comment type="cofactor">
    <cofactor evidence="1 10">
        <name>Mg(2+)</name>
        <dbReference type="ChEBI" id="CHEBI:18420"/>
    </cofactor>
</comment>
<keyword evidence="6 10" id="KW-0460">Magnesium</keyword>
<dbReference type="EC" id="4.1.1.31" evidence="4 10"/>
<dbReference type="SUPFAM" id="SSF51621">
    <property type="entry name" value="Phosphoenolpyruvate/pyruvate domain"/>
    <property type="match status" value="1"/>
</dbReference>
<evidence type="ECO:0000256" key="8">
    <source>
        <dbReference type="ARBA" id="ARBA00023300"/>
    </source>
</evidence>
<evidence type="ECO:0000256" key="12">
    <source>
        <dbReference type="PROSITE-ProRule" id="PRU10112"/>
    </source>
</evidence>
<feature type="active site" evidence="10 12">
    <location>
        <position position="587"/>
    </location>
</feature>
<keyword evidence="8 10" id="KW-0120">Carbon dioxide fixation</keyword>
<dbReference type="PANTHER" id="PTHR30523">
    <property type="entry name" value="PHOSPHOENOLPYRUVATE CARBOXYLASE"/>
    <property type="match status" value="1"/>
</dbReference>
<dbReference type="PROSITE" id="PS00393">
    <property type="entry name" value="PEPCASE_2"/>
    <property type="match status" value="1"/>
</dbReference>
<evidence type="ECO:0000256" key="6">
    <source>
        <dbReference type="ARBA" id="ARBA00022842"/>
    </source>
</evidence>
<keyword evidence="13" id="KW-0670">Pyruvate</keyword>
<evidence type="ECO:0000256" key="3">
    <source>
        <dbReference type="ARBA" id="ARBA00008346"/>
    </source>
</evidence>
<evidence type="ECO:0000256" key="4">
    <source>
        <dbReference type="ARBA" id="ARBA00012305"/>
    </source>
</evidence>
<name>A0A167EWN3_9BACL</name>
<dbReference type="AlphaFoldDB" id="A0A167EWN3"/>
<comment type="function">
    <text evidence="2 10">Forms oxaloacetate, a four-carbon dicarboxylic acid source for the tricarboxylic acid cycle.</text>
</comment>
<comment type="catalytic activity">
    <reaction evidence="9 10">
        <text>oxaloacetate + phosphate = phosphoenolpyruvate + hydrogencarbonate</text>
        <dbReference type="Rhea" id="RHEA:28370"/>
        <dbReference type="ChEBI" id="CHEBI:16452"/>
        <dbReference type="ChEBI" id="CHEBI:17544"/>
        <dbReference type="ChEBI" id="CHEBI:43474"/>
        <dbReference type="ChEBI" id="CHEBI:58702"/>
        <dbReference type="EC" id="4.1.1.31"/>
    </reaction>
</comment>
<dbReference type="InterPro" id="IPR015813">
    <property type="entry name" value="Pyrv/PenolPyrv_kinase-like_dom"/>
</dbReference>
<dbReference type="GO" id="GO:0000287">
    <property type="term" value="F:magnesium ion binding"/>
    <property type="evidence" value="ECO:0007669"/>
    <property type="project" value="UniProtKB-UniRule"/>
</dbReference>
<keyword evidence="14" id="KW-1185">Reference proteome</keyword>
<feature type="active site" evidence="10 11">
    <location>
        <position position="153"/>
    </location>
</feature>
<dbReference type="GO" id="GO:0006107">
    <property type="term" value="P:oxaloacetate metabolic process"/>
    <property type="evidence" value="ECO:0007669"/>
    <property type="project" value="UniProtKB-UniRule"/>
</dbReference>
<dbReference type="Pfam" id="PF00311">
    <property type="entry name" value="PEPcase"/>
    <property type="match status" value="1"/>
</dbReference>
<dbReference type="InterPro" id="IPR021135">
    <property type="entry name" value="PEP_COase"/>
</dbReference>
<dbReference type="Gene3D" id="1.20.1440.90">
    <property type="entry name" value="Phosphoenolpyruvate/pyruvate domain"/>
    <property type="match status" value="1"/>
</dbReference>
<proteinExistence type="inferred from homology"/>
<evidence type="ECO:0000313" key="13">
    <source>
        <dbReference type="EMBL" id="OAB75950.1"/>
    </source>
</evidence>
<evidence type="ECO:0000313" key="14">
    <source>
        <dbReference type="Proteomes" id="UP000077134"/>
    </source>
</evidence>
<dbReference type="PRINTS" id="PR00150">
    <property type="entry name" value="PEPCARBXLASE"/>
</dbReference>
<dbReference type="OrthoDB" id="9768133at2"/>
<organism evidence="13 14">
    <name type="scientific">Paenibacillus crassostreae</name>
    <dbReference type="NCBI Taxonomy" id="1763538"/>
    <lineage>
        <taxon>Bacteria</taxon>
        <taxon>Bacillati</taxon>
        <taxon>Bacillota</taxon>
        <taxon>Bacilli</taxon>
        <taxon>Bacillales</taxon>
        <taxon>Paenibacillaceae</taxon>
        <taxon>Paenibacillus</taxon>
    </lineage>
</organism>
<protein>
    <recommendedName>
        <fullName evidence="5 10">Phosphoenolpyruvate carboxylase</fullName>
        <shortName evidence="10">PEPC</shortName>
        <shortName evidence="10">PEPCase</shortName>
        <ecNumber evidence="4 10">4.1.1.31</ecNumber>
    </recommendedName>
</protein>
<dbReference type="RefSeq" id="WP_068656934.1">
    <property type="nucleotide sequence ID" value="NZ_CP017770.1"/>
</dbReference>
<dbReference type="InterPro" id="IPR033129">
    <property type="entry name" value="PEPCASE_His_AS"/>
</dbReference>
<gene>
    <name evidence="10" type="primary">ppc</name>
    <name evidence="13" type="ORF">PNBC_07920</name>
</gene>
<dbReference type="NCBIfam" id="NF000584">
    <property type="entry name" value="PRK00009.1"/>
    <property type="match status" value="1"/>
</dbReference>
<reference evidence="13 14" key="1">
    <citation type="submission" date="2016-02" db="EMBL/GenBank/DDBJ databases">
        <title>Paenibacillus sp. LPB0068, isolated from Crassostrea gigas.</title>
        <authorList>
            <person name="Shin S.-K."/>
            <person name="Yi H."/>
        </authorList>
    </citation>
    <scope>NUCLEOTIDE SEQUENCE [LARGE SCALE GENOMIC DNA]</scope>
    <source>
        <strain evidence="13 14">LPB0068</strain>
    </source>
</reference>
<dbReference type="InterPro" id="IPR018129">
    <property type="entry name" value="PEP_COase_Lys_AS"/>
</dbReference>
<dbReference type="GO" id="GO:0008964">
    <property type="term" value="F:phosphoenolpyruvate carboxylase activity"/>
    <property type="evidence" value="ECO:0007669"/>
    <property type="project" value="UniProtKB-UniRule"/>
</dbReference>
<comment type="similarity">
    <text evidence="3 10">Belongs to the PEPCase type 1 family.</text>
</comment>
<dbReference type="HAMAP" id="MF_00595">
    <property type="entry name" value="PEPcase_type1"/>
    <property type="match status" value="1"/>
</dbReference>
<comment type="caution">
    <text evidence="13">The sequence shown here is derived from an EMBL/GenBank/DDBJ whole genome shotgun (WGS) entry which is preliminary data.</text>
</comment>
<evidence type="ECO:0000256" key="2">
    <source>
        <dbReference type="ARBA" id="ARBA00003670"/>
    </source>
</evidence>
<evidence type="ECO:0000256" key="9">
    <source>
        <dbReference type="ARBA" id="ARBA00048995"/>
    </source>
</evidence>
<dbReference type="GO" id="GO:0015977">
    <property type="term" value="P:carbon fixation"/>
    <property type="evidence" value="ECO:0007669"/>
    <property type="project" value="UniProtKB-UniRule"/>
</dbReference>
<evidence type="ECO:0000256" key="7">
    <source>
        <dbReference type="ARBA" id="ARBA00023239"/>
    </source>
</evidence>
<evidence type="ECO:0000256" key="10">
    <source>
        <dbReference type="HAMAP-Rule" id="MF_00595"/>
    </source>
</evidence>
<dbReference type="PROSITE" id="PS00781">
    <property type="entry name" value="PEPCASE_1"/>
    <property type="match status" value="1"/>
</dbReference>
<dbReference type="InterPro" id="IPR022805">
    <property type="entry name" value="PEP_COase_bac/pln-type"/>
</dbReference>
<sequence>MSELMGNTSKGNSNNLLRRDVRFLGNILGEVLVHQGGNELLEIVEKIRETSKSLRTEYVSEVYDEFKETISTLKPDTRHQVIRAFAIYFQLVNIAEQNHRIRRKRDYERSAGETIQPGSIESAIQELKNRNFSDEDVKDIIEGLSLELIMTAHPTEAMRRAILDIHKRISEDVMSLDNPTLTFREREQLREKLLNEVITLWQTDELRDRKPTVLDEVRHGMYYFHETLFHVLPDVYSELERCLTKYYPGENWHVPDYLQFGSWIGGDRDGNPSVTSDITWKTLSMQRKLAIREYERIIKKLMEHLSFSTTIVTVSSELEESIREDQSVVNLSKNLIWHNDCEPYRIKLVHMLTKLNNVLDDSKKGTPERYASPEQFIEDLNIIDRSLRHHYADYIADTFIKKIIRQVELFGFHTAALDIRQHSKEHEKAMTEVLANMNIVQNYAELPEDDKITLLNGLLNDPRPITSPYHVYSDSTKECLDVYRVVYKAQQEFGKGCITKYLISMAEGASDILEVMVFAKEVGLFLRNEDETVTCTLQAVPLFETIDDLFAAPDIMRQVFSLPIYRDGVTTMNDLQEIMLGYSDSNKDGGAVTANWELRVALKQITAAADEFNVKLKFFHGRGGALGRGGMPLNRSILAQPASTVGGGIKITEQGEVISSRYSLQGIAYRSLEQATSALVTAAINGRCPHDEAYTKEEEAWDMIAKGISEVSLTKYQDLIFRDPDFLTFFKESTPLAEVGELNIGSRPSKRKNSDRFEDLRAIPWVFAWTQSRYLLPAWYAAGTGLQSYYQDNEENLHVLQEMYRRFPFFTSLIDTLQMAMAKADLLISKEYANMTKDESYRDRIFNLIEEEYKLTTDLILKITGQRELLDNVPVIQESIRLRNPYVDPLSYLQVQLISELREFREQGKDDTELLREVLLTINGIAAGLRNTG</sequence>
<dbReference type="GO" id="GO:0005829">
    <property type="term" value="C:cytosol"/>
    <property type="evidence" value="ECO:0007669"/>
    <property type="project" value="TreeGrafter"/>
</dbReference>
<evidence type="ECO:0000256" key="11">
    <source>
        <dbReference type="PROSITE-ProRule" id="PRU10111"/>
    </source>
</evidence>
<dbReference type="Proteomes" id="UP000077134">
    <property type="component" value="Unassembled WGS sequence"/>
</dbReference>
<keyword evidence="7 10" id="KW-0456">Lyase</keyword>
<evidence type="ECO:0000256" key="5">
    <source>
        <dbReference type="ARBA" id="ARBA00022419"/>
    </source>
</evidence>
<comment type="subunit">
    <text evidence="10">Homotetramer.</text>
</comment>
<dbReference type="KEGG" id="pcx:LPB68_15100"/>
<dbReference type="EMBL" id="LSFN01000006">
    <property type="protein sequence ID" value="OAB75950.1"/>
    <property type="molecule type" value="Genomic_DNA"/>
</dbReference>
<dbReference type="STRING" id="1763538.LPB68_15100"/>